<keyword evidence="1" id="KW-0805">Transcription regulation</keyword>
<dbReference type="SUPFAM" id="SSF57701">
    <property type="entry name" value="Zn2/Cys6 DNA-binding domain"/>
    <property type="match status" value="1"/>
</dbReference>
<dbReference type="GO" id="GO:0008270">
    <property type="term" value="F:zinc ion binding"/>
    <property type="evidence" value="ECO:0007669"/>
    <property type="project" value="InterPro"/>
</dbReference>
<sequence length="394" mass="44925">MATSQEALKTSENVRKRRAHRKSRLGCANCKLRRVKCDEGMPECCECQAYGVCCNYDIRIPDLQPRYASSQKLDGKIQASTSTALVVDPSSTGEFKLELADGNLGRLQRFKIRTAMSLGPPELRHLYEHEVYELTLKHPFLMHFVQTVTSIHDRYLSPISDRRTVEEIYHWTKGVTLFNKKLSTPLRPDDRDAVWAAASMLGVITFASIENQTLEKSWPLASTLSAEPEWLKMGQGKSMLLSLAQPNRADSIFHGLFSTLRTVELSLETVPSSFMKLYELDALLEKNNPYATPLINIFAPLSMESQSSLMSLFYGFNNCMQDAFGRLVVNKDPRALLLMAYWYSKICTGQWWLRRRAVIEGRATCTYLERYCAHDSTIQDLLQVPRQVLFNLDL</sequence>
<dbReference type="Gene3D" id="4.10.240.10">
    <property type="entry name" value="Zn(2)-C6 fungal-type DNA-binding domain"/>
    <property type="match status" value="1"/>
</dbReference>
<evidence type="ECO:0000313" key="7">
    <source>
        <dbReference type="Proteomes" id="UP000001294"/>
    </source>
</evidence>
<dbReference type="InterPro" id="IPR001138">
    <property type="entry name" value="Zn2Cys6_DnaBD"/>
</dbReference>
<dbReference type="PROSITE" id="PS00463">
    <property type="entry name" value="ZN2_CY6_FUNGAL_1"/>
    <property type="match status" value="1"/>
</dbReference>
<keyword evidence="3" id="KW-0804">Transcription</keyword>
<proteinExistence type="predicted"/>
<dbReference type="PANTHER" id="PTHR47784">
    <property type="entry name" value="STEROL UPTAKE CONTROL PROTEIN 2"/>
    <property type="match status" value="1"/>
</dbReference>
<gene>
    <name evidence="6" type="ORF">PMAA_001410</name>
</gene>
<dbReference type="CDD" id="cd00067">
    <property type="entry name" value="GAL4"/>
    <property type="match status" value="1"/>
</dbReference>
<evidence type="ECO:0000256" key="3">
    <source>
        <dbReference type="ARBA" id="ARBA00023163"/>
    </source>
</evidence>
<dbReference type="GO" id="GO:0001228">
    <property type="term" value="F:DNA-binding transcription activator activity, RNA polymerase II-specific"/>
    <property type="evidence" value="ECO:0007669"/>
    <property type="project" value="TreeGrafter"/>
</dbReference>
<feature type="domain" description="Zn(2)-C6 fungal-type" evidence="5">
    <location>
        <begin position="26"/>
        <end position="56"/>
    </location>
</feature>
<dbReference type="VEuPathDB" id="FungiDB:PMAA_001410"/>
<dbReference type="EMBL" id="DS995905">
    <property type="protein sequence ID" value="EEA19346.1"/>
    <property type="molecule type" value="Genomic_DNA"/>
</dbReference>
<reference evidence="7" key="1">
    <citation type="journal article" date="2015" name="Genome Announc.">
        <title>Genome sequence of the AIDS-associated pathogen Penicillium marneffei (ATCC18224) and its near taxonomic relative Talaromyces stipitatus (ATCC10500).</title>
        <authorList>
            <person name="Nierman W.C."/>
            <person name="Fedorova-Abrams N.D."/>
            <person name="Andrianopoulos A."/>
        </authorList>
    </citation>
    <scope>NUCLEOTIDE SEQUENCE [LARGE SCALE GENOMIC DNA]</scope>
    <source>
        <strain evidence="7">ATCC 18224 / CBS 334.59 / QM 7333</strain>
    </source>
</reference>
<keyword evidence="2" id="KW-0238">DNA-binding</keyword>
<dbReference type="Proteomes" id="UP000001294">
    <property type="component" value="Unassembled WGS sequence"/>
</dbReference>
<organism evidence="6 7">
    <name type="scientific">Talaromyces marneffei (strain ATCC 18224 / CBS 334.59 / QM 7333)</name>
    <name type="common">Penicillium marneffei</name>
    <dbReference type="NCBI Taxonomy" id="441960"/>
    <lineage>
        <taxon>Eukaryota</taxon>
        <taxon>Fungi</taxon>
        <taxon>Dikarya</taxon>
        <taxon>Ascomycota</taxon>
        <taxon>Pezizomycotina</taxon>
        <taxon>Eurotiomycetes</taxon>
        <taxon>Eurotiomycetidae</taxon>
        <taxon>Eurotiales</taxon>
        <taxon>Trichocomaceae</taxon>
        <taxon>Talaromyces</taxon>
        <taxon>Talaromyces sect. Talaromyces</taxon>
    </lineage>
</organism>
<evidence type="ECO:0000313" key="6">
    <source>
        <dbReference type="EMBL" id="EEA19346.1"/>
    </source>
</evidence>
<dbReference type="OrthoDB" id="4227141at2759"/>
<evidence type="ECO:0000256" key="4">
    <source>
        <dbReference type="ARBA" id="ARBA00023242"/>
    </source>
</evidence>
<dbReference type="SMART" id="SM00066">
    <property type="entry name" value="GAL4"/>
    <property type="match status" value="1"/>
</dbReference>
<dbReference type="PhylomeDB" id="B6QSD8"/>
<keyword evidence="7" id="KW-1185">Reference proteome</keyword>
<evidence type="ECO:0000256" key="2">
    <source>
        <dbReference type="ARBA" id="ARBA00023125"/>
    </source>
</evidence>
<dbReference type="GO" id="GO:0003677">
    <property type="term" value="F:DNA binding"/>
    <property type="evidence" value="ECO:0007669"/>
    <property type="project" value="UniProtKB-KW"/>
</dbReference>
<keyword evidence="4" id="KW-0539">Nucleus</keyword>
<dbReference type="Pfam" id="PF00172">
    <property type="entry name" value="Zn_clus"/>
    <property type="match status" value="1"/>
</dbReference>
<evidence type="ECO:0000259" key="5">
    <source>
        <dbReference type="PROSITE" id="PS50048"/>
    </source>
</evidence>
<dbReference type="HOGENOM" id="CLU_024934_9_2_1"/>
<evidence type="ECO:0000256" key="1">
    <source>
        <dbReference type="ARBA" id="ARBA00023015"/>
    </source>
</evidence>
<dbReference type="InterPro" id="IPR053157">
    <property type="entry name" value="Sterol_Uptake_Regulator"/>
</dbReference>
<dbReference type="AlphaFoldDB" id="B6QSD8"/>
<dbReference type="PANTHER" id="PTHR47784:SF9">
    <property type="entry name" value="ZN(II)2CYS6 TRANSCRIPTION FACTOR (EUROFUNG)"/>
    <property type="match status" value="1"/>
</dbReference>
<dbReference type="InterPro" id="IPR036864">
    <property type="entry name" value="Zn2-C6_fun-type_DNA-bd_sf"/>
</dbReference>
<name>B6QSD8_TALMQ</name>
<dbReference type="PROSITE" id="PS50048">
    <property type="entry name" value="ZN2_CY6_FUNGAL_2"/>
    <property type="match status" value="1"/>
</dbReference>
<accession>B6QSD8</accession>
<protein>
    <recommendedName>
        <fullName evidence="5">Zn(2)-C6 fungal-type domain-containing protein</fullName>
    </recommendedName>
</protein>